<evidence type="ECO:0000256" key="1">
    <source>
        <dbReference type="SAM" id="MobiDB-lite"/>
    </source>
</evidence>
<feature type="transmembrane region" description="Helical" evidence="2">
    <location>
        <begin position="135"/>
        <end position="157"/>
    </location>
</feature>
<comment type="caution">
    <text evidence="3">The sequence shown here is derived from an EMBL/GenBank/DDBJ whole genome shotgun (WGS) entry which is preliminary data.</text>
</comment>
<feature type="transmembrane region" description="Helical" evidence="2">
    <location>
        <begin position="32"/>
        <end position="51"/>
    </location>
</feature>
<dbReference type="InParanoid" id="A0A2R5G4Q2"/>
<keyword evidence="2" id="KW-1133">Transmembrane helix</keyword>
<evidence type="ECO:0000256" key="2">
    <source>
        <dbReference type="SAM" id="Phobius"/>
    </source>
</evidence>
<gene>
    <name evidence="3" type="ORF">FCC1311_022272</name>
</gene>
<evidence type="ECO:0000313" key="4">
    <source>
        <dbReference type="Proteomes" id="UP000241890"/>
    </source>
</evidence>
<evidence type="ECO:0000313" key="3">
    <source>
        <dbReference type="EMBL" id="GBG26007.1"/>
    </source>
</evidence>
<keyword evidence="4" id="KW-1185">Reference proteome</keyword>
<reference evidence="3 4" key="1">
    <citation type="submission" date="2017-12" db="EMBL/GenBank/DDBJ databases">
        <title>Sequencing, de novo assembly and annotation of complete genome of a new Thraustochytrid species, strain FCC1311.</title>
        <authorList>
            <person name="Sedici K."/>
            <person name="Godart F."/>
            <person name="Aiese Cigliano R."/>
            <person name="Sanseverino W."/>
            <person name="Barakat M."/>
            <person name="Ortet P."/>
            <person name="Marechal E."/>
            <person name="Cagnac O."/>
            <person name="Amato A."/>
        </authorList>
    </citation>
    <scope>NUCLEOTIDE SEQUENCE [LARGE SCALE GENOMIC DNA]</scope>
</reference>
<dbReference type="AlphaFoldDB" id="A0A2R5G4Q2"/>
<accession>A0A2R5G4Q2</accession>
<protein>
    <submittedName>
        <fullName evidence="3">Uncharacterized protein</fullName>
    </submittedName>
</protein>
<feature type="region of interest" description="Disordered" evidence="1">
    <location>
        <begin position="183"/>
        <end position="224"/>
    </location>
</feature>
<dbReference type="EMBL" id="BEYU01000017">
    <property type="protein sequence ID" value="GBG26007.1"/>
    <property type="molecule type" value="Genomic_DNA"/>
</dbReference>
<dbReference type="Proteomes" id="UP000241890">
    <property type="component" value="Unassembled WGS sequence"/>
</dbReference>
<feature type="compositionally biased region" description="Acidic residues" evidence="1">
    <location>
        <begin position="213"/>
        <end position="224"/>
    </location>
</feature>
<sequence>MASMASAPTSLREAADALASVSESDKWLTLKVILLFNAVLGFGFFIGTLFLDSRWGSGASFQAVFTAMIHEAYTLYVLNLVNRQDIRHADFLGGVNVMMNVLLLQTAALWGDFANGLQMSYGNICIIDGSASERFVSVITTLLFLVHLALTGLVIFWKQDLLRGVSSRGHQHQAPDYEAVQSPIGAGSLGQSYQNGLSPGGRGSTRPKQQFVIDDDDEDADAEL</sequence>
<keyword evidence="2" id="KW-0472">Membrane</keyword>
<feature type="transmembrane region" description="Helical" evidence="2">
    <location>
        <begin position="57"/>
        <end position="79"/>
    </location>
</feature>
<feature type="transmembrane region" description="Helical" evidence="2">
    <location>
        <begin position="91"/>
        <end position="111"/>
    </location>
</feature>
<name>A0A2R5G4Q2_9STRA</name>
<organism evidence="3 4">
    <name type="scientific">Hondaea fermentalgiana</name>
    <dbReference type="NCBI Taxonomy" id="2315210"/>
    <lineage>
        <taxon>Eukaryota</taxon>
        <taxon>Sar</taxon>
        <taxon>Stramenopiles</taxon>
        <taxon>Bigyra</taxon>
        <taxon>Labyrinthulomycetes</taxon>
        <taxon>Thraustochytrida</taxon>
        <taxon>Thraustochytriidae</taxon>
        <taxon>Hondaea</taxon>
    </lineage>
</organism>
<keyword evidence="2" id="KW-0812">Transmembrane</keyword>
<proteinExistence type="predicted"/>